<reference evidence="2" key="1">
    <citation type="submission" date="2023-03" db="EMBL/GenBank/DDBJ databases">
        <title>Massive genome expansion in bonnet fungi (Mycena s.s.) driven by repeated elements and novel gene families across ecological guilds.</title>
        <authorList>
            <consortium name="Lawrence Berkeley National Laboratory"/>
            <person name="Harder C.B."/>
            <person name="Miyauchi S."/>
            <person name="Viragh M."/>
            <person name="Kuo A."/>
            <person name="Thoen E."/>
            <person name="Andreopoulos B."/>
            <person name="Lu D."/>
            <person name="Skrede I."/>
            <person name="Drula E."/>
            <person name="Henrissat B."/>
            <person name="Morin E."/>
            <person name="Kohler A."/>
            <person name="Barry K."/>
            <person name="LaButti K."/>
            <person name="Morin E."/>
            <person name="Salamov A."/>
            <person name="Lipzen A."/>
            <person name="Mereny Z."/>
            <person name="Hegedus B."/>
            <person name="Baldrian P."/>
            <person name="Stursova M."/>
            <person name="Weitz H."/>
            <person name="Taylor A."/>
            <person name="Grigoriev I.V."/>
            <person name="Nagy L.G."/>
            <person name="Martin F."/>
            <person name="Kauserud H."/>
        </authorList>
    </citation>
    <scope>NUCLEOTIDE SEQUENCE</scope>
    <source>
        <strain evidence="2">9144</strain>
    </source>
</reference>
<organism evidence="2 3">
    <name type="scientific">Mycena pura</name>
    <dbReference type="NCBI Taxonomy" id="153505"/>
    <lineage>
        <taxon>Eukaryota</taxon>
        <taxon>Fungi</taxon>
        <taxon>Dikarya</taxon>
        <taxon>Basidiomycota</taxon>
        <taxon>Agaricomycotina</taxon>
        <taxon>Agaricomycetes</taxon>
        <taxon>Agaricomycetidae</taxon>
        <taxon>Agaricales</taxon>
        <taxon>Marasmiineae</taxon>
        <taxon>Mycenaceae</taxon>
        <taxon>Mycena</taxon>
    </lineage>
</organism>
<dbReference type="Pfam" id="PF12937">
    <property type="entry name" value="F-box-like"/>
    <property type="match status" value="1"/>
</dbReference>
<gene>
    <name evidence="2" type="ORF">GGX14DRAFT_701115</name>
</gene>
<proteinExistence type="predicted"/>
<name>A0AAD6US30_9AGAR</name>
<evidence type="ECO:0000313" key="2">
    <source>
        <dbReference type="EMBL" id="KAJ7193543.1"/>
    </source>
</evidence>
<protein>
    <recommendedName>
        <fullName evidence="1">F-box domain-containing protein</fullName>
    </recommendedName>
</protein>
<accession>A0AAD6US30</accession>
<keyword evidence="3" id="KW-1185">Reference proteome</keyword>
<sequence>MRVYLARNDIPDPDLKCEVYLQGLEPRGALGLLHALNLAAMTFFRSTDSLSLIFLNGDLSLGLRDLARATRLVERLTHLREVSLEFRSTIDICGGGIVTNKAVRMQWDARFTELWMAILRNRSVATLVIRTKWDFFQGYMLYTPARLDKRTPMAGFVKFRLKALWHRIRDAQKRLALRISVGRASHLLPPGRLSITTFHMESPLIFLPVFYYLAVLTLRRSKITSLKLNLNAKLNGALSERQWWHVFEDIVAAVPDLARLTIVNAHMMGPRSLCRFLLRLPRLAHLAIAPPTQYSHWSPPNEPEWLQDIPRFPHLTVLSVGSEYLAIFLKRPDFLSTIERLNISIPMGDLMSPSLLNDLAPIRRFPALYISVKLDRINLGGGNSDMERCIEFALGMEQKWEDVFGRVQDLALMRPGTLYDTGALHEEPLFSRWLAHFPALKRVTWDNCSSDEFPFVLVRRGIYESSERPVPEASAANSSESQSSRPGINLLDLPDELLIAIFQLLSEELFDLGLVSRRLNFLALPLFLAKRRIWNFSTRCCTIYLPSNPKARDPIAALTVALSLPHVKELRINVFRLTYIYPSLNHLRRLVSVIRRMTVFESVSLYFAISKNRQPGEHHAFLQYRWCSLFEELLNVIVSKPCTRLSVRGSPYLFPEATRWNHRLLSEHSKRVVLSPPRHTKLTSFSFEPSSLLSPVFLPWTAAVLQNSQITTIGIYVTMRDYGFFQVLADTFPHLRRLEIRRLGAVSEAFAKDRIFSLLSRLSELETLCIPAPHMETVTFWHEPSSAGSPAPRLPRLKSLSATIPFVISLLEESVLCTLPSLRELEILVSLSSTSILEGSMATLFEDLRRHGLAPAVTLAVVFCPCWDSDLLSGWPRRAFDDMLGDDWAQWSTHITGLDVSVKPPKVYENVEYLSVLRDRLGRFPALRHVSFSDGSANRSVAEEAEVAALVFEAVERANPQIQTILFNGKECNRRRC</sequence>
<feature type="domain" description="F-box" evidence="1">
    <location>
        <begin position="491"/>
        <end position="524"/>
    </location>
</feature>
<dbReference type="AlphaFoldDB" id="A0AAD6US30"/>
<comment type="caution">
    <text evidence="2">The sequence shown here is derived from an EMBL/GenBank/DDBJ whole genome shotgun (WGS) entry which is preliminary data.</text>
</comment>
<evidence type="ECO:0000313" key="3">
    <source>
        <dbReference type="Proteomes" id="UP001219525"/>
    </source>
</evidence>
<dbReference type="EMBL" id="JARJCW010000107">
    <property type="protein sequence ID" value="KAJ7193543.1"/>
    <property type="molecule type" value="Genomic_DNA"/>
</dbReference>
<dbReference type="Proteomes" id="UP001219525">
    <property type="component" value="Unassembled WGS sequence"/>
</dbReference>
<evidence type="ECO:0000259" key="1">
    <source>
        <dbReference type="Pfam" id="PF12937"/>
    </source>
</evidence>
<dbReference type="InterPro" id="IPR001810">
    <property type="entry name" value="F-box_dom"/>
</dbReference>